<name>A0A813GR97_POLGL</name>
<dbReference type="OrthoDB" id="416107at2759"/>
<sequence>MSRRSQANLVDKFVEPPPGLPQGWQAVEKLYLSGKYAGGTYIRFQGGLKNTKGVCSVNKAIEKDAQDRGLDVQAELAKYEQFKKAQEDEKEKERERNGTVKGEKFEQFVEAFESEFGKLEAAVVPKIPGWTCVVKYLPTSGQTHVSYISPEYQFYGMVKSVEAVFGYRMLNGDLAAVKKLIEKARADFIKEHGSLEPGYNPLRRLSDGSTLQEAAESGNADTLQELEDFKNGGDAPTRTKRAKLGPKIPFASDYSEEIPLVLVQSSLKQTEPLPDASSVAESVATVRSLLLARRFRAGSDLLVVLGHAALHRGVEKVAGTYYEMGEHFNGRKCFQWVQASPEARSGLSCLALYVYWHAEVSRWQLGQLSDPEACLAHCAEDKPSPAELTAPWSVLKEDFFSGGGH</sequence>
<keyword evidence="2" id="KW-1185">Reference proteome</keyword>
<reference evidence="1" key="1">
    <citation type="submission" date="2021-02" db="EMBL/GenBank/DDBJ databases">
        <authorList>
            <person name="Dougan E. K."/>
            <person name="Rhodes N."/>
            <person name="Thang M."/>
            <person name="Chan C."/>
        </authorList>
    </citation>
    <scope>NUCLEOTIDE SEQUENCE</scope>
</reference>
<evidence type="ECO:0000313" key="1">
    <source>
        <dbReference type="EMBL" id="CAE8627816.1"/>
    </source>
</evidence>
<dbReference type="AlphaFoldDB" id="A0A813GR97"/>
<proteinExistence type="predicted"/>
<evidence type="ECO:0000313" key="2">
    <source>
        <dbReference type="Proteomes" id="UP000654075"/>
    </source>
</evidence>
<accession>A0A813GR97</accession>
<protein>
    <submittedName>
        <fullName evidence="1">Uncharacterized protein</fullName>
    </submittedName>
</protein>
<organism evidence="1 2">
    <name type="scientific">Polarella glacialis</name>
    <name type="common">Dinoflagellate</name>
    <dbReference type="NCBI Taxonomy" id="89957"/>
    <lineage>
        <taxon>Eukaryota</taxon>
        <taxon>Sar</taxon>
        <taxon>Alveolata</taxon>
        <taxon>Dinophyceae</taxon>
        <taxon>Suessiales</taxon>
        <taxon>Suessiaceae</taxon>
        <taxon>Polarella</taxon>
    </lineage>
</organism>
<gene>
    <name evidence="1" type="ORF">PGLA1383_LOCUS44531</name>
</gene>
<dbReference type="EMBL" id="CAJNNV010029272">
    <property type="protein sequence ID" value="CAE8627816.1"/>
    <property type="molecule type" value="Genomic_DNA"/>
</dbReference>
<comment type="caution">
    <text evidence="1">The sequence shown here is derived from an EMBL/GenBank/DDBJ whole genome shotgun (WGS) entry which is preliminary data.</text>
</comment>
<dbReference type="Proteomes" id="UP000654075">
    <property type="component" value="Unassembled WGS sequence"/>
</dbReference>